<organism evidence="2 3">
    <name type="scientific">Lentilactobacillus hilgardii (strain ATCC 8290 / DSM 20176 / CCUG 30140 / JCM 1155 / KCTC 3500 / NBRC 15886 / NCIMB 8040 / NRRL B-1843 / 9)</name>
    <dbReference type="NCBI Taxonomy" id="1423757"/>
    <lineage>
        <taxon>Bacteria</taxon>
        <taxon>Bacillati</taxon>
        <taxon>Bacillota</taxon>
        <taxon>Bacilli</taxon>
        <taxon>Lactobacillales</taxon>
        <taxon>Lactobacillaceae</taxon>
        <taxon>Lentilactobacillus</taxon>
    </lineage>
</organism>
<sequence length="47" mass="5558">MLTSTITSFFAGRNKSQYRDLKVRLTKIEQQNEELKNSLDDLKKKLK</sequence>
<keyword evidence="1" id="KW-0175">Coiled coil</keyword>
<dbReference type="AlphaFoldDB" id="C0XK50"/>
<dbReference type="SMR" id="C0XK50"/>
<evidence type="ECO:0000256" key="1">
    <source>
        <dbReference type="SAM" id="Coils"/>
    </source>
</evidence>
<dbReference type="EMBL" id="ACGP01000149">
    <property type="protein sequence ID" value="EEI24234.1"/>
    <property type="molecule type" value="Genomic_DNA"/>
</dbReference>
<proteinExistence type="predicted"/>
<accession>C0XK50</accession>
<reference evidence="2 3" key="1">
    <citation type="submission" date="2009-01" db="EMBL/GenBank/DDBJ databases">
        <authorList>
            <person name="Qin X."/>
            <person name="Bachman B."/>
            <person name="Battles P."/>
            <person name="Bell A."/>
            <person name="Bess C."/>
            <person name="Bickham C."/>
            <person name="Chaboub L."/>
            <person name="Chen D."/>
            <person name="Coyle M."/>
            <person name="Deiros D.R."/>
            <person name="Dinh H."/>
            <person name="Forbes L."/>
            <person name="Fowler G."/>
            <person name="Francisco L."/>
            <person name="Fu Q."/>
            <person name="Gubbala S."/>
            <person name="Hale W."/>
            <person name="Han Y."/>
            <person name="Hemphill L."/>
            <person name="Highlander S.K."/>
            <person name="Hirani K."/>
            <person name="Hogues M."/>
            <person name="Jackson L."/>
            <person name="Jakkamsetti A."/>
            <person name="Javaid M."/>
            <person name="Jiang H."/>
            <person name="Korchina V."/>
            <person name="Kovar C."/>
            <person name="Lara F."/>
            <person name="Lee S."/>
            <person name="Mata R."/>
            <person name="Mathew T."/>
            <person name="Moen C."/>
            <person name="Morales K."/>
            <person name="Munidasa M."/>
            <person name="Nazareth L."/>
            <person name="Ngo R."/>
            <person name="Nguyen L."/>
            <person name="Okwuonu G."/>
            <person name="Ongeri F."/>
            <person name="Patil S."/>
            <person name="Petrosino J."/>
            <person name="Pham C."/>
            <person name="Pham P."/>
            <person name="Pu L.-L."/>
            <person name="Puazo M."/>
            <person name="Raj R."/>
            <person name="Reid J."/>
            <person name="Rouhana J."/>
            <person name="Saada N."/>
            <person name="Shang Y."/>
            <person name="Simmons D."/>
            <person name="Thornton R."/>
            <person name="Warren J."/>
            <person name="Weissenberger G."/>
            <person name="Zhang J."/>
            <person name="Zhang L."/>
            <person name="Zhou C."/>
            <person name="Zhu D."/>
            <person name="Muzny D."/>
            <person name="Worley K."/>
            <person name="Gibbs R."/>
        </authorList>
    </citation>
    <scope>NUCLEOTIDE SEQUENCE [LARGE SCALE GENOMIC DNA]</scope>
    <source>
        <strain evidence="3">ATCC 8290 / DSM 20176 / CCUG 30140 / JCM 1155 / KCTC 3500 / NBRC 15886 / NCIMB 8040 / NRRL B-1843 / 9</strain>
    </source>
</reference>
<protein>
    <submittedName>
        <fullName evidence="2">Uncharacterized protein</fullName>
    </submittedName>
</protein>
<keyword evidence="3" id="KW-1185">Reference proteome</keyword>
<feature type="coiled-coil region" evidence="1">
    <location>
        <begin position="18"/>
        <end position="45"/>
    </location>
</feature>
<dbReference type="Proteomes" id="UP000003752">
    <property type="component" value="Unassembled WGS sequence"/>
</dbReference>
<evidence type="ECO:0000313" key="2">
    <source>
        <dbReference type="EMBL" id="EEI24234.1"/>
    </source>
</evidence>
<evidence type="ECO:0000313" key="3">
    <source>
        <dbReference type="Proteomes" id="UP000003752"/>
    </source>
</evidence>
<comment type="caution">
    <text evidence="2">The sequence shown here is derived from an EMBL/GenBank/DDBJ whole genome shotgun (WGS) entry which is preliminary data.</text>
</comment>
<name>C0XK50_LENH9</name>
<gene>
    <name evidence="2" type="ORF">HMPREF0519_1611</name>
</gene>
<dbReference type="HOGENOM" id="CLU_3169394_0_0_9"/>